<accession>A0A9Q1CUU9</accession>
<feature type="coiled-coil region" evidence="4">
    <location>
        <begin position="176"/>
        <end position="217"/>
    </location>
</feature>
<keyword evidence="1 3" id="KW-0479">Metal-binding</keyword>
<gene>
    <name evidence="7" type="ORF">COCON_G00233580</name>
</gene>
<dbReference type="InterPro" id="IPR000315">
    <property type="entry name" value="Znf_B-box"/>
</dbReference>
<evidence type="ECO:0000256" key="4">
    <source>
        <dbReference type="SAM" id="Coils"/>
    </source>
</evidence>
<evidence type="ECO:0000313" key="8">
    <source>
        <dbReference type="Proteomes" id="UP001152803"/>
    </source>
</evidence>
<dbReference type="PANTHER" id="PTHR24103">
    <property type="entry name" value="E3 UBIQUITIN-PROTEIN LIGASE TRIM"/>
    <property type="match status" value="1"/>
</dbReference>
<dbReference type="Proteomes" id="UP001152803">
    <property type="component" value="Unassembled WGS sequence"/>
</dbReference>
<evidence type="ECO:0000256" key="3">
    <source>
        <dbReference type="PROSITE-ProRule" id="PRU00024"/>
    </source>
</evidence>
<keyword evidence="8" id="KW-1185">Reference proteome</keyword>
<dbReference type="AlphaFoldDB" id="A0A9Q1CUU9"/>
<feature type="compositionally biased region" description="Basic and acidic residues" evidence="5">
    <location>
        <begin position="23"/>
        <end position="40"/>
    </location>
</feature>
<feature type="coiled-coil region" evidence="4">
    <location>
        <begin position="611"/>
        <end position="710"/>
    </location>
</feature>
<dbReference type="InterPro" id="IPR050143">
    <property type="entry name" value="TRIM/RBCC"/>
</dbReference>
<dbReference type="Gene3D" id="3.30.160.60">
    <property type="entry name" value="Classic Zinc Finger"/>
    <property type="match status" value="3"/>
</dbReference>
<keyword evidence="2" id="KW-0862">Zinc</keyword>
<feature type="domain" description="B box-type" evidence="6">
    <location>
        <begin position="336"/>
        <end position="377"/>
    </location>
</feature>
<feature type="coiled-coil region" evidence="4">
    <location>
        <begin position="450"/>
        <end position="484"/>
    </location>
</feature>
<dbReference type="SUPFAM" id="SSF57845">
    <property type="entry name" value="B-box zinc-binding domain"/>
    <property type="match status" value="3"/>
</dbReference>
<name>A0A9Q1CUU9_CONCO</name>
<protein>
    <recommendedName>
        <fullName evidence="6">B box-type domain-containing protein</fullName>
    </recommendedName>
</protein>
<dbReference type="SMART" id="SM00336">
    <property type="entry name" value="BBOX"/>
    <property type="match status" value="2"/>
</dbReference>
<feature type="domain" description="B box-type" evidence="6">
    <location>
        <begin position="69"/>
        <end position="110"/>
    </location>
</feature>
<feature type="region of interest" description="Disordered" evidence="5">
    <location>
        <begin position="792"/>
        <end position="872"/>
    </location>
</feature>
<feature type="compositionally biased region" description="Basic and acidic residues" evidence="5">
    <location>
        <begin position="47"/>
        <end position="65"/>
    </location>
</feature>
<keyword evidence="1 3" id="KW-0863">Zinc-finger</keyword>
<feature type="region of interest" description="Disordered" evidence="5">
    <location>
        <begin position="1"/>
        <end position="66"/>
    </location>
</feature>
<dbReference type="SUPFAM" id="SSF48371">
    <property type="entry name" value="ARM repeat"/>
    <property type="match status" value="1"/>
</dbReference>
<reference evidence="7" key="1">
    <citation type="journal article" date="2023" name="Science">
        <title>Genome structures resolve the early diversification of teleost fishes.</title>
        <authorList>
            <person name="Parey E."/>
            <person name="Louis A."/>
            <person name="Montfort J."/>
            <person name="Bouchez O."/>
            <person name="Roques C."/>
            <person name="Iampietro C."/>
            <person name="Lluch J."/>
            <person name="Castinel A."/>
            <person name="Donnadieu C."/>
            <person name="Desvignes T."/>
            <person name="Floi Bucao C."/>
            <person name="Jouanno E."/>
            <person name="Wen M."/>
            <person name="Mejri S."/>
            <person name="Dirks R."/>
            <person name="Jansen H."/>
            <person name="Henkel C."/>
            <person name="Chen W.J."/>
            <person name="Zahm M."/>
            <person name="Cabau C."/>
            <person name="Klopp C."/>
            <person name="Thompson A.W."/>
            <person name="Robinson-Rechavi M."/>
            <person name="Braasch I."/>
            <person name="Lecointre G."/>
            <person name="Bobe J."/>
            <person name="Postlethwait J.H."/>
            <person name="Berthelot C."/>
            <person name="Roest Crollius H."/>
            <person name="Guiguen Y."/>
        </authorList>
    </citation>
    <scope>NUCLEOTIDE SEQUENCE</scope>
    <source>
        <strain evidence="7">Concon-B</strain>
    </source>
</reference>
<keyword evidence="4" id="KW-0175">Coiled coil</keyword>
<proteinExistence type="predicted"/>
<dbReference type="Pfam" id="PF00643">
    <property type="entry name" value="zf-B_box"/>
    <property type="match status" value="2"/>
</dbReference>
<dbReference type="Pfam" id="PF25600">
    <property type="entry name" value="TRIM_CC"/>
    <property type="match status" value="2"/>
</dbReference>
<evidence type="ECO:0000259" key="6">
    <source>
        <dbReference type="PROSITE" id="PS50119"/>
    </source>
</evidence>
<dbReference type="InterPro" id="IPR016024">
    <property type="entry name" value="ARM-type_fold"/>
</dbReference>
<comment type="caution">
    <text evidence="7">The sequence shown here is derived from an EMBL/GenBank/DDBJ whole genome shotgun (WGS) entry which is preliminary data.</text>
</comment>
<evidence type="ECO:0000313" key="7">
    <source>
        <dbReference type="EMBL" id="KAJ8248687.1"/>
    </source>
</evidence>
<dbReference type="InterPro" id="IPR058030">
    <property type="entry name" value="TRIM8/14/16/25/29/45/65_CC"/>
</dbReference>
<evidence type="ECO:0000256" key="1">
    <source>
        <dbReference type="ARBA" id="ARBA00022771"/>
    </source>
</evidence>
<evidence type="ECO:0000256" key="5">
    <source>
        <dbReference type="SAM" id="MobiDB-lite"/>
    </source>
</evidence>
<dbReference type="EMBL" id="JAFJMO010000027">
    <property type="protein sequence ID" value="KAJ8248687.1"/>
    <property type="molecule type" value="Genomic_DNA"/>
</dbReference>
<organism evidence="7 8">
    <name type="scientific">Conger conger</name>
    <name type="common">Conger eel</name>
    <name type="synonym">Muraena conger</name>
    <dbReference type="NCBI Taxonomy" id="82655"/>
    <lineage>
        <taxon>Eukaryota</taxon>
        <taxon>Metazoa</taxon>
        <taxon>Chordata</taxon>
        <taxon>Craniata</taxon>
        <taxon>Vertebrata</taxon>
        <taxon>Euteleostomi</taxon>
        <taxon>Actinopterygii</taxon>
        <taxon>Neopterygii</taxon>
        <taxon>Teleostei</taxon>
        <taxon>Anguilliformes</taxon>
        <taxon>Congridae</taxon>
        <taxon>Conger</taxon>
    </lineage>
</organism>
<dbReference type="PROSITE" id="PS50119">
    <property type="entry name" value="ZF_BBOX"/>
    <property type="match status" value="2"/>
</dbReference>
<sequence length="872" mass="99607">MRSDESPAIPPHGNRGNRGNRGNGREKQVPEGDTGQREEQEAPATADTHDSNQKTKDRTTSDFEKPASASESLCGLHGEKLKLFCLNDEEPICVVCQTSEKHENHKLRPLKEATLKYKEEVNGALRPLQEKLEYLIAEKQKDDHAADFIKSQAECTAIQIHEEFEKLHQFLLNEEVTRVTALREEEEQKSQRMKERVEKLTKEISSLTDMIVALEQDMKADDISFLQNYKATKRRAQYKVSVPEKVSGGRIDVATHLGNLKYRVWNKMQEIVQYTPVTLDPNTRHNLIVSEDLTSLQYSGETELSSDDDDDDGDEDDDGGFIFKGYAFGIERSASGSEPLCTLHNETLKLFCLDDDEPICVVCQTSQQHENHKLRPVKEVVLKYKEEVDGALRPLQEKLESFIAEKQKSDQAADLIKSQAECTAIQIHEEFEKLRQFLLNEEVTRIAALREEEDQKSQKMKERIEKMTKEISSLTDTIRALEQDMKADDISFLQNYKATKSRAQYKVPLPEKMPGGHIDVAKHLGNLKCRVWEKMQGMVQYTTVTLDPNTKGDDLTVSEDLTSLQYRGEPDTGSLDDILNDEEPICSICQTSERHESHKLRPIQEAALMYKEKVEKALKPLKEKLEAFTEEKQKSDQEAQLIKNQAESTVKQIEEEFEKLHQFLQDEKTAKLAALREEEEEKSQRMKERVEEMTEEISSLSDTIRALEQDMKADDFSFLQNYKATKSRAQYKVSDPEKVSGGRIDVATHLGNLKYRVWKKMKRIVKYTPVILDPNTKGENLTLSGDLTSLRYSGEIELSSDYDDDEDDDDNDDDDDEDDDDDDDEDDDDDDDSDDNDDDDSDDEDDDDGNTTTTPSPSDQKENLMPRAVIPV</sequence>
<dbReference type="GO" id="GO:0008270">
    <property type="term" value="F:zinc ion binding"/>
    <property type="evidence" value="ECO:0007669"/>
    <property type="project" value="UniProtKB-KW"/>
</dbReference>
<feature type="compositionally biased region" description="Acidic residues" evidence="5">
    <location>
        <begin position="798"/>
        <end position="849"/>
    </location>
</feature>
<evidence type="ECO:0000256" key="2">
    <source>
        <dbReference type="ARBA" id="ARBA00022833"/>
    </source>
</evidence>